<dbReference type="NCBIfam" id="TIGR00682">
    <property type="entry name" value="lpxK"/>
    <property type="match status" value="1"/>
</dbReference>
<comment type="catalytic activity">
    <reaction evidence="13">
        <text>a lipid A disaccharide + ATP = a lipid IVA + ADP + H(+)</text>
        <dbReference type="Rhea" id="RHEA:67840"/>
        <dbReference type="ChEBI" id="CHEBI:15378"/>
        <dbReference type="ChEBI" id="CHEBI:30616"/>
        <dbReference type="ChEBI" id="CHEBI:176343"/>
        <dbReference type="ChEBI" id="CHEBI:176425"/>
        <dbReference type="ChEBI" id="CHEBI:456216"/>
        <dbReference type="EC" id="2.7.1.130"/>
    </reaction>
</comment>
<evidence type="ECO:0000256" key="9">
    <source>
        <dbReference type="ARBA" id="ARBA00022777"/>
    </source>
</evidence>
<reference evidence="14 15" key="1">
    <citation type="submission" date="2020-08" db="EMBL/GenBank/DDBJ databases">
        <title>Genomic Encyclopedia of Type Strains, Phase IV (KMG-IV): sequencing the most valuable type-strain genomes for metagenomic binning, comparative biology and taxonomic classification.</title>
        <authorList>
            <person name="Goeker M."/>
        </authorList>
    </citation>
    <scope>NUCLEOTIDE SEQUENCE [LARGE SCALE GENOMIC DNA]</scope>
    <source>
        <strain evidence="14 15">DSM 17976</strain>
    </source>
</reference>
<keyword evidence="10 13" id="KW-0067">ATP-binding</keyword>
<keyword evidence="9 13" id="KW-0418">Kinase</keyword>
<accession>A0A7W6ENN8</accession>
<comment type="caution">
    <text evidence="14">The sequence shown here is derived from an EMBL/GenBank/DDBJ whole genome shotgun (WGS) entry which is preliminary data.</text>
</comment>
<dbReference type="UniPathway" id="UPA00359">
    <property type="reaction ID" value="UER00482"/>
</dbReference>
<dbReference type="PANTHER" id="PTHR42724">
    <property type="entry name" value="TETRAACYLDISACCHARIDE 4'-KINASE"/>
    <property type="match status" value="1"/>
</dbReference>
<dbReference type="EC" id="2.7.1.130" evidence="3 13"/>
<dbReference type="HAMAP" id="MF_00409">
    <property type="entry name" value="LpxK"/>
    <property type="match status" value="1"/>
</dbReference>
<dbReference type="RefSeq" id="WP_183971200.1">
    <property type="nucleotide sequence ID" value="NZ_JACIBY010000001.1"/>
</dbReference>
<evidence type="ECO:0000313" key="15">
    <source>
        <dbReference type="Proteomes" id="UP000541352"/>
    </source>
</evidence>
<comment type="function">
    <text evidence="1 13">Transfers the gamma-phosphate of ATP to the 4'-position of a tetraacyldisaccharide 1-phosphate intermediate (termed DS-1-P) to form tetraacyldisaccharide 1,4'-bis-phosphate (lipid IVA).</text>
</comment>
<evidence type="ECO:0000256" key="13">
    <source>
        <dbReference type="HAMAP-Rule" id="MF_00409"/>
    </source>
</evidence>
<keyword evidence="7 13" id="KW-0808">Transferase</keyword>
<evidence type="ECO:0000256" key="3">
    <source>
        <dbReference type="ARBA" id="ARBA00012071"/>
    </source>
</evidence>
<dbReference type="GO" id="GO:0009029">
    <property type="term" value="F:lipid-A 4'-kinase activity"/>
    <property type="evidence" value="ECO:0007669"/>
    <property type="project" value="UniProtKB-UniRule"/>
</dbReference>
<dbReference type="Pfam" id="PF02606">
    <property type="entry name" value="LpxK"/>
    <property type="match status" value="1"/>
</dbReference>
<sequence length="352" mass="40332">MLRILPSGLRWLTWPFSLLYQFITSVRNAIFDAGFRSIYQSTIYTISIGNLTIGGTGKTPQIEYLLRLLANRYTLATLSRGYGRKSKGFLQAKISSSAAEIGDEPLQLFKKFGANVPVFVAEKRAEGLKKIEQLLPCPQLVLLDDAYQHRAVKPHLSLLLTDYGRLFYQDYVLPLGLLRESRQGAKRAQGVIVTKCPPTLTPHDREQIEKKIQQYTLANTPIFFSYLDYGTPVPYFEAQPSFSTDTPLWLVSGIAQPKLFEEAARNKFKVAGHSAVGDHHDFTKEEVKKWVNVSDNHPILTTEKDWVKLKPLLEELDLAHSRFYYWPIQVAFFDERFDRFLLSEVAKQRPVW</sequence>
<dbReference type="AlphaFoldDB" id="A0A7W6ENN8"/>
<gene>
    <name evidence="13" type="primary">lpxK</name>
    <name evidence="14" type="ORF">FHS57_000429</name>
</gene>
<dbReference type="EMBL" id="JACIBY010000001">
    <property type="protein sequence ID" value="MBB3836447.1"/>
    <property type="molecule type" value="Genomic_DNA"/>
</dbReference>
<feature type="binding site" evidence="13">
    <location>
        <begin position="52"/>
        <end position="59"/>
    </location>
    <ligand>
        <name>ATP</name>
        <dbReference type="ChEBI" id="CHEBI:30616"/>
    </ligand>
</feature>
<evidence type="ECO:0000256" key="4">
    <source>
        <dbReference type="ARBA" id="ARBA00016436"/>
    </source>
</evidence>
<dbReference type="GO" id="GO:0009244">
    <property type="term" value="P:lipopolysaccharide core region biosynthetic process"/>
    <property type="evidence" value="ECO:0007669"/>
    <property type="project" value="TreeGrafter"/>
</dbReference>
<name>A0A7W6ENN8_9BACT</name>
<dbReference type="GO" id="GO:0005524">
    <property type="term" value="F:ATP binding"/>
    <property type="evidence" value="ECO:0007669"/>
    <property type="project" value="UniProtKB-UniRule"/>
</dbReference>
<evidence type="ECO:0000256" key="12">
    <source>
        <dbReference type="ARBA" id="ARBA00029757"/>
    </source>
</evidence>
<evidence type="ECO:0000313" key="14">
    <source>
        <dbReference type="EMBL" id="MBB3836447.1"/>
    </source>
</evidence>
<dbReference type="GO" id="GO:0009245">
    <property type="term" value="P:lipid A biosynthetic process"/>
    <property type="evidence" value="ECO:0007669"/>
    <property type="project" value="UniProtKB-UniRule"/>
</dbReference>
<protein>
    <recommendedName>
        <fullName evidence="4 13">Tetraacyldisaccharide 4'-kinase</fullName>
        <ecNumber evidence="3 13">2.7.1.130</ecNumber>
    </recommendedName>
    <alternativeName>
        <fullName evidence="12 13">Lipid A 4'-kinase</fullName>
    </alternativeName>
</protein>
<evidence type="ECO:0000256" key="1">
    <source>
        <dbReference type="ARBA" id="ARBA00002274"/>
    </source>
</evidence>
<evidence type="ECO:0000256" key="7">
    <source>
        <dbReference type="ARBA" id="ARBA00022679"/>
    </source>
</evidence>
<proteinExistence type="inferred from homology"/>
<keyword evidence="11 13" id="KW-0443">Lipid metabolism</keyword>
<dbReference type="InterPro" id="IPR003758">
    <property type="entry name" value="LpxK"/>
</dbReference>
<evidence type="ECO:0000256" key="6">
    <source>
        <dbReference type="ARBA" id="ARBA00022556"/>
    </source>
</evidence>
<evidence type="ECO:0000256" key="5">
    <source>
        <dbReference type="ARBA" id="ARBA00022516"/>
    </source>
</evidence>
<evidence type="ECO:0000256" key="10">
    <source>
        <dbReference type="ARBA" id="ARBA00022840"/>
    </source>
</evidence>
<comment type="pathway">
    <text evidence="2 13">Glycolipid biosynthesis; lipid IV(A) biosynthesis; lipid IV(A) from (3R)-3-hydroxytetradecanoyl-[acyl-carrier-protein] and UDP-N-acetyl-alpha-D-glucosamine: step 6/6.</text>
</comment>
<keyword evidence="5 13" id="KW-0444">Lipid biosynthesis</keyword>
<keyword evidence="15" id="KW-1185">Reference proteome</keyword>
<organism evidence="14 15">
    <name type="scientific">Runella defluvii</name>
    <dbReference type="NCBI Taxonomy" id="370973"/>
    <lineage>
        <taxon>Bacteria</taxon>
        <taxon>Pseudomonadati</taxon>
        <taxon>Bacteroidota</taxon>
        <taxon>Cytophagia</taxon>
        <taxon>Cytophagales</taxon>
        <taxon>Spirosomataceae</taxon>
        <taxon>Runella</taxon>
    </lineage>
</organism>
<dbReference type="PANTHER" id="PTHR42724:SF1">
    <property type="entry name" value="TETRAACYLDISACCHARIDE 4'-KINASE, MITOCHONDRIAL-RELATED"/>
    <property type="match status" value="1"/>
</dbReference>
<dbReference type="Proteomes" id="UP000541352">
    <property type="component" value="Unassembled WGS sequence"/>
</dbReference>
<comment type="similarity">
    <text evidence="13">Belongs to the LpxK family.</text>
</comment>
<keyword evidence="6 13" id="KW-0441">Lipid A biosynthesis</keyword>
<keyword evidence="8 13" id="KW-0547">Nucleotide-binding</keyword>
<dbReference type="GO" id="GO:0005886">
    <property type="term" value="C:plasma membrane"/>
    <property type="evidence" value="ECO:0007669"/>
    <property type="project" value="TreeGrafter"/>
</dbReference>
<evidence type="ECO:0000256" key="8">
    <source>
        <dbReference type="ARBA" id="ARBA00022741"/>
    </source>
</evidence>
<evidence type="ECO:0000256" key="2">
    <source>
        <dbReference type="ARBA" id="ARBA00004870"/>
    </source>
</evidence>
<evidence type="ECO:0000256" key="11">
    <source>
        <dbReference type="ARBA" id="ARBA00023098"/>
    </source>
</evidence>